<evidence type="ECO:0000313" key="4">
    <source>
        <dbReference type="Proteomes" id="UP000013041"/>
    </source>
</evidence>
<sequence length="450" mass="49724">MIKKVLSIFLSLSIIALCPLTAFAMVATPSDAVKVPVASSNEVEIIQSDNVSVATSSNAFPSEEYMETDDFDILDAPALLSSGIGDLDNTIDYSGVTFVLNYHDMSGKVHRPEYKLNSDGYFSVARPADCADIMWIGFKFKKASLPSSGKYAMRVRFGCNTGVTYQDYGYELQLYSEYTNVKVEGVSSTPYFDQSSGDLYFSQTIQLSGSTYVVFAYRPTSSLNDFFPYGGYLDVNFERLSSSADVNSVAPGVGDISSSDIQQDISSNTAQQVEQGDTIIELIKNTIQTISSQLTAFWNQLAGEFTNLFTKMNQQHTEQLEADRTNTEDMIAAEESNTTNIINNNNANTDKLAYGYDSSAQDQKNDELGSKLDEYDSAESEIFDSVSGNISDFNMDDYKIEDSSLLAGIVWVSDFMQQLFVSMGLFNLPVTISLVLIFVVIMIGYYRIRS</sequence>
<proteinExistence type="predicted"/>
<evidence type="ECO:0000256" key="1">
    <source>
        <dbReference type="SAM" id="Phobius"/>
    </source>
</evidence>
<feature type="chain" id="PRO_5004156296" evidence="2">
    <location>
        <begin position="25"/>
        <end position="450"/>
    </location>
</feature>
<keyword evidence="1" id="KW-1133">Transmembrane helix</keyword>
<name>N9Z021_9FIRM</name>
<accession>N9Z021</accession>
<feature type="transmembrane region" description="Helical" evidence="1">
    <location>
        <begin position="419"/>
        <end position="446"/>
    </location>
</feature>
<keyword evidence="2" id="KW-0732">Signal</keyword>
<keyword evidence="1" id="KW-0812">Transmembrane</keyword>
<dbReference type="HOGENOM" id="CLU_692052_0_0_9"/>
<evidence type="ECO:0000256" key="2">
    <source>
        <dbReference type="SAM" id="SignalP"/>
    </source>
</evidence>
<dbReference type="PATRIC" id="fig|997897.5.peg.5274"/>
<evidence type="ECO:0000313" key="3">
    <source>
        <dbReference type="EMBL" id="ENZ33226.1"/>
    </source>
</evidence>
<dbReference type="EMBL" id="AGYG01000030">
    <property type="protein sequence ID" value="ENZ33226.1"/>
    <property type="molecule type" value="Genomic_DNA"/>
</dbReference>
<reference evidence="3 4" key="1">
    <citation type="submission" date="2013-01" db="EMBL/GenBank/DDBJ databases">
        <title>The Genome Sequence of Clostridium bolteae 90B8.</title>
        <authorList>
            <consortium name="The Broad Institute Genome Sequencing Platform"/>
            <person name="Earl A."/>
            <person name="Ward D."/>
            <person name="Feldgarden M."/>
            <person name="Gevers D."/>
            <person name="Courvalin P."/>
            <person name="Lambert T."/>
            <person name="Walker B."/>
            <person name="Young S.K."/>
            <person name="Zeng Q."/>
            <person name="Gargeya S."/>
            <person name="Fitzgerald M."/>
            <person name="Haas B."/>
            <person name="Abouelleil A."/>
            <person name="Alvarado L."/>
            <person name="Arachchi H.M."/>
            <person name="Berlin A.M."/>
            <person name="Chapman S.B."/>
            <person name="Dewar J."/>
            <person name="Goldberg J."/>
            <person name="Griggs A."/>
            <person name="Gujja S."/>
            <person name="Hansen M."/>
            <person name="Howarth C."/>
            <person name="Imamovic A."/>
            <person name="Larimer J."/>
            <person name="McCowan C."/>
            <person name="Murphy C."/>
            <person name="Neiman D."/>
            <person name="Pearson M."/>
            <person name="Priest M."/>
            <person name="Roberts A."/>
            <person name="Saif S."/>
            <person name="Shea T."/>
            <person name="Sisk P."/>
            <person name="Sykes S."/>
            <person name="Wortman J."/>
            <person name="Nusbaum C."/>
            <person name="Birren B."/>
        </authorList>
    </citation>
    <scope>NUCLEOTIDE SEQUENCE [LARGE SCALE GENOMIC DNA]</scope>
    <source>
        <strain evidence="3 4">90B8</strain>
    </source>
</reference>
<feature type="signal peptide" evidence="2">
    <location>
        <begin position="1"/>
        <end position="24"/>
    </location>
</feature>
<dbReference type="AlphaFoldDB" id="N9Z021"/>
<comment type="caution">
    <text evidence="3">The sequence shown here is derived from an EMBL/GenBank/DDBJ whole genome shotgun (WGS) entry which is preliminary data.</text>
</comment>
<keyword evidence="1" id="KW-0472">Membrane</keyword>
<dbReference type="Proteomes" id="UP000013041">
    <property type="component" value="Unassembled WGS sequence"/>
</dbReference>
<dbReference type="RefSeq" id="WP_002573670.1">
    <property type="nucleotide sequence ID" value="NZ_KB851158.1"/>
</dbReference>
<gene>
    <name evidence="3" type="ORF">HMPREF1097_05008</name>
</gene>
<organism evidence="3 4">
    <name type="scientific">Enterocloster bolteae 90B8</name>
    <dbReference type="NCBI Taxonomy" id="997897"/>
    <lineage>
        <taxon>Bacteria</taxon>
        <taxon>Bacillati</taxon>
        <taxon>Bacillota</taxon>
        <taxon>Clostridia</taxon>
        <taxon>Lachnospirales</taxon>
        <taxon>Lachnospiraceae</taxon>
        <taxon>Enterocloster</taxon>
    </lineage>
</organism>
<protein>
    <submittedName>
        <fullName evidence="3">Uncharacterized protein</fullName>
    </submittedName>
</protein>